<name>S0FUS2_RUMCE</name>
<dbReference type="EMBL" id="AORV01000007">
    <property type="protein sequence ID" value="EMS74061.1"/>
    <property type="molecule type" value="Genomic_DNA"/>
</dbReference>
<dbReference type="RefSeq" id="WP_004622979.1">
    <property type="nucleotide sequence ID" value="NZ_AORV01000007.1"/>
</dbReference>
<evidence type="ECO:0000256" key="1">
    <source>
        <dbReference type="SAM" id="Phobius"/>
    </source>
</evidence>
<comment type="caution">
    <text evidence="2">The sequence shown here is derived from an EMBL/GenBank/DDBJ whole genome shotgun (WGS) entry which is preliminary data.</text>
</comment>
<dbReference type="STRING" id="1195236.CTER_4180"/>
<dbReference type="InterPro" id="IPR043765">
    <property type="entry name" value="DUF5711"/>
</dbReference>
<dbReference type="SUPFAM" id="SSF69304">
    <property type="entry name" value="Tricorn protease N-terminal domain"/>
    <property type="match status" value="1"/>
</dbReference>
<dbReference type="Proteomes" id="UP000014155">
    <property type="component" value="Unassembled WGS sequence"/>
</dbReference>
<keyword evidence="1" id="KW-1133">Transmembrane helix</keyword>
<dbReference type="Pfam" id="PF18975">
    <property type="entry name" value="DUF5711"/>
    <property type="match status" value="1"/>
</dbReference>
<sequence>MSIQENQGDTPVKIKKPNSVSGVIIFFLLIIAIIIMAFAVYLKSIGYDFEKFNINSAIAFAKNHTQDSMGGTAADISFSQDGSVDCKVYRDYIIVLSQDGVKWYDKSGRLLQEKALTMTRPVLRSSRKYMAVVDISGRDIYFFKDKTQLWTRKLDSQIINAEVSEEGDCTVVTQSKEYKSAVLVIDVNGVDKYTKFCAEEIVLGAKTLTGGEDVLINQVVTKGIKAGTKFEFNSIYEEKPIAVFDIADNVFPVVQTIGNNIAAVGQNTVVLMDRQGKQLWRKSAESIYCVAPGTDKYVILAGKFTDPSGSASQRVLVLNLKGEEVYSFDQPENISGISVYGDQLALRTQRSIYLYTVKGKKIGHYIARNEIKDAYLTGSNEAIVITGGNISLVEIK</sequence>
<dbReference type="AlphaFoldDB" id="S0FUS2"/>
<gene>
    <name evidence="2" type="ORF">CTER_4180</name>
</gene>
<organism evidence="2 3">
    <name type="scientific">Ruminiclostridium cellobioparum subsp. termitidis CT1112</name>
    <dbReference type="NCBI Taxonomy" id="1195236"/>
    <lineage>
        <taxon>Bacteria</taxon>
        <taxon>Bacillati</taxon>
        <taxon>Bacillota</taxon>
        <taxon>Clostridia</taxon>
        <taxon>Eubacteriales</taxon>
        <taxon>Oscillospiraceae</taxon>
        <taxon>Ruminiclostridium</taxon>
    </lineage>
</organism>
<dbReference type="eggNOG" id="ENOG5030G9J">
    <property type="taxonomic scope" value="Bacteria"/>
</dbReference>
<keyword evidence="1" id="KW-0472">Membrane</keyword>
<evidence type="ECO:0000313" key="2">
    <source>
        <dbReference type="EMBL" id="EMS74061.1"/>
    </source>
</evidence>
<reference evidence="2 3" key="1">
    <citation type="journal article" date="2013" name="Genome Announc.">
        <title>Draft Genome Sequence of the Cellulolytic, Mesophilic, Anaerobic Bacterium Clostridium termitidis Strain CT1112 (DSM 5398).</title>
        <authorList>
            <person name="Lal S."/>
            <person name="Ramachandran U."/>
            <person name="Zhang X."/>
            <person name="Munir R."/>
            <person name="Sparling R."/>
            <person name="Levin D.B."/>
        </authorList>
    </citation>
    <scope>NUCLEOTIDE SEQUENCE [LARGE SCALE GENOMIC DNA]</scope>
    <source>
        <strain evidence="2 3">CT1112</strain>
    </source>
</reference>
<dbReference type="PATRIC" id="fig|1195236.3.peg.210"/>
<proteinExistence type="predicted"/>
<keyword evidence="1" id="KW-0812">Transmembrane</keyword>
<evidence type="ECO:0000313" key="3">
    <source>
        <dbReference type="Proteomes" id="UP000014155"/>
    </source>
</evidence>
<keyword evidence="3" id="KW-1185">Reference proteome</keyword>
<protein>
    <submittedName>
        <fullName evidence="2">Uncharacterized protein</fullName>
    </submittedName>
</protein>
<accession>S0FUS2</accession>
<feature type="transmembrane region" description="Helical" evidence="1">
    <location>
        <begin position="20"/>
        <end position="42"/>
    </location>
</feature>